<comment type="function">
    <text evidence="13">The heterodimer acts as both an ATP-dependent DNA helicase and an ATP-dependent, dual-direction single-stranded exonuclease. Recognizes the chi site generating a DNA molecule suitable for the initiation of homologous recombination. The AddA nuclease domain is required for chi fragment generation; this subunit has the helicase and 3' -&gt; 5' nuclease activities.</text>
</comment>
<evidence type="ECO:0000313" key="18">
    <source>
        <dbReference type="EMBL" id="GKX30853.1"/>
    </source>
</evidence>
<keyword evidence="10 13" id="KW-0413">Isomerase</keyword>
<comment type="catalytic activity">
    <reaction evidence="12 13">
        <text>ATP + H2O = ADP + phosphate + H(+)</text>
        <dbReference type="Rhea" id="RHEA:13065"/>
        <dbReference type="ChEBI" id="CHEBI:15377"/>
        <dbReference type="ChEBI" id="CHEBI:15378"/>
        <dbReference type="ChEBI" id="CHEBI:30616"/>
        <dbReference type="ChEBI" id="CHEBI:43474"/>
        <dbReference type="ChEBI" id="CHEBI:456216"/>
        <dbReference type="EC" id="5.6.2.4"/>
    </reaction>
</comment>
<keyword evidence="9 13" id="KW-0234">DNA repair</keyword>
<dbReference type="Gene3D" id="3.40.50.300">
    <property type="entry name" value="P-loop containing nucleotide triphosphate hydrolases"/>
    <property type="match status" value="4"/>
</dbReference>
<evidence type="ECO:0000256" key="4">
    <source>
        <dbReference type="ARBA" id="ARBA00022801"/>
    </source>
</evidence>
<dbReference type="GO" id="GO:0043138">
    <property type="term" value="F:3'-5' DNA helicase activity"/>
    <property type="evidence" value="ECO:0007669"/>
    <property type="project" value="UniProtKB-UniRule"/>
</dbReference>
<evidence type="ECO:0000256" key="13">
    <source>
        <dbReference type="HAMAP-Rule" id="MF_01451"/>
    </source>
</evidence>
<keyword evidence="19" id="KW-1185">Reference proteome</keyword>
<gene>
    <name evidence="13 18" type="primary">addA</name>
    <name evidence="18" type="ORF">SH1V18_33330</name>
</gene>
<evidence type="ECO:0000256" key="9">
    <source>
        <dbReference type="ARBA" id="ARBA00023204"/>
    </source>
</evidence>
<evidence type="ECO:0000256" key="3">
    <source>
        <dbReference type="ARBA" id="ARBA00022763"/>
    </source>
</evidence>
<comment type="subunit">
    <text evidence="13">Heterodimer of AddA and AddB/RexB.</text>
</comment>
<dbReference type="GO" id="GO:0000724">
    <property type="term" value="P:double-strand break repair via homologous recombination"/>
    <property type="evidence" value="ECO:0007669"/>
    <property type="project" value="UniProtKB-UniRule"/>
</dbReference>
<dbReference type="Pfam" id="PF00580">
    <property type="entry name" value="UvrD-helicase"/>
    <property type="match status" value="1"/>
</dbReference>
<name>A0A9W5YGP0_9FIRM</name>
<keyword evidence="4 13" id="KW-0378">Hydrolase</keyword>
<reference evidence="18" key="1">
    <citation type="submission" date="2022-06" db="EMBL/GenBank/DDBJ databases">
        <title>Vallitalea longa sp. nov., an anaerobic bacterium isolated from marine sediment.</title>
        <authorList>
            <person name="Hirano S."/>
            <person name="Terahara T."/>
            <person name="Mori K."/>
            <person name="Hamada M."/>
            <person name="Matsumoto R."/>
            <person name="Kobayashi T."/>
        </authorList>
    </citation>
    <scope>NUCLEOTIDE SEQUENCE</scope>
    <source>
        <strain evidence="18">SH18-1</strain>
    </source>
</reference>
<evidence type="ECO:0000256" key="11">
    <source>
        <dbReference type="ARBA" id="ARBA00034617"/>
    </source>
</evidence>
<keyword evidence="8 13" id="KW-0238">DNA-binding</keyword>
<dbReference type="PROSITE" id="PS51198">
    <property type="entry name" value="UVRD_HELICASE_ATP_BIND"/>
    <property type="match status" value="1"/>
</dbReference>
<feature type="domain" description="UvrD-like helicase ATP-binding" evidence="16">
    <location>
        <begin position="4"/>
        <end position="476"/>
    </location>
</feature>
<organism evidence="18 19">
    <name type="scientific">Vallitalea longa</name>
    <dbReference type="NCBI Taxonomy" id="2936439"/>
    <lineage>
        <taxon>Bacteria</taxon>
        <taxon>Bacillati</taxon>
        <taxon>Bacillota</taxon>
        <taxon>Clostridia</taxon>
        <taxon>Lachnospirales</taxon>
        <taxon>Vallitaleaceae</taxon>
        <taxon>Vallitalea</taxon>
    </lineage>
</organism>
<evidence type="ECO:0000313" key="19">
    <source>
        <dbReference type="Proteomes" id="UP001144256"/>
    </source>
</evidence>
<keyword evidence="3 13" id="KW-0227">DNA damage</keyword>
<comment type="similarity">
    <text evidence="13">Belongs to the helicase family. AddA subfamily.</text>
</comment>
<dbReference type="InterPro" id="IPR014152">
    <property type="entry name" value="AddA"/>
</dbReference>
<evidence type="ECO:0000259" key="16">
    <source>
        <dbReference type="PROSITE" id="PS51198"/>
    </source>
</evidence>
<dbReference type="PROSITE" id="PS51217">
    <property type="entry name" value="UVRD_HELICASE_CTER"/>
    <property type="match status" value="1"/>
</dbReference>
<evidence type="ECO:0000256" key="8">
    <source>
        <dbReference type="ARBA" id="ARBA00023125"/>
    </source>
</evidence>
<dbReference type="Pfam" id="PF13361">
    <property type="entry name" value="UvrD_C"/>
    <property type="match status" value="1"/>
</dbReference>
<dbReference type="Gene3D" id="3.90.320.10">
    <property type="match status" value="1"/>
</dbReference>
<evidence type="ECO:0000256" key="7">
    <source>
        <dbReference type="ARBA" id="ARBA00022840"/>
    </source>
</evidence>
<dbReference type="InterPro" id="IPR027417">
    <property type="entry name" value="P-loop_NTPase"/>
</dbReference>
<sequence length="1231" mass="142937">MGEVKWTEEQQNVINTRNRNLLVSAAAGSGKTAVLVERIIKMVIDKENPVSIDSLLVVTFTNAAASEMRERISEALEKKIDDNPENKYLHKQLSLLPNSNIMTIHAFCLNVIKNNFHLINLDPSFRVADETELTLLKSDIIKELLEEKYQSEDNLDFTNLIESYATGKSDEKIEELILELHRFAISNPWPEKWLKDKSEQLNFNNIDNLDSTPWIKIINNILNREISMYIRILEECEKKCLIDNGPIGYLDTIKQDIKNLRTVYDTLGTSFENISKVIINIKFSAIGRCKKDVDEVLKTRIKDIRDDVKDGFTKLKDEFFYKSGDSIINDINNTYPVIRTLCNLVKEFIDKYQSAKSEKNIIDFNDIEHFALDILIGEDEDGNKVPSDAAVELQDKFNEILIDEYQDSNLVQETILTSVSKILAKNPNMFMVGDVKQSIYKFRLAKPELFMEKYETYSLEESLYQKINLHKNFRSRKGVIDSTNYIFSQIMSSTYGDVVYDKSAALYLGADYKACENIQTKEETEVVIIDNKDMMEEEGMEKEILEAKVIADRIKKMVNPENPYFIYDKKLGEYRKAMFKDIVILMRSTSSLAETFVNELINYDVPAYTDATSGYFDTIEVKTVLSLLKIIDNPRQDIPLIAVLRSPIVGLKADDLVRIKAALPDGEYYDAFTQYMIGTINEDELSRKLDKFNKQLKEWRNKAVYMPLDELILDIYDKSHFYNYISVMTGGRQRQANLDLLIDKAIKYESTSYKGLFNFIRYLEKIHKYSIDMGEATVFGESENLVRIMSIHKSKGLEFPIVFIAGMGRQFNMQDLNKPILLHQDIGIGPKYVNYEMRYETKTLPKSVISRKIKNESLSEEIRILYVALTRAREKLILVGSLKDICKKAEKLSRYLFFEDTLLIPQIISKGHCYLDFIIPTILRHKDGQSIRNLLSNPSICSPEELFNHSSSWNIRVFTKDDILTREEDIATVKDETFESLSNWDYAKKYSEHDKEYFDSNLNWIYPHKDSILKPVKISVSEIKKQSMPDEMVDYDEMFNEFEPYKPRFMEEKLELTSSEKGTAFHKVMQHIDYKKLGDHNYIIKYLESLQEAEIITEKEKKSIKIKSISLFSTSNLLQRMVDAESNGMLYREVPFVLGVPLKEIYKDCDIDEKALVQGVIDCYFIEDNKIILVDYKTDYLKNNEEETLVKRYKKQMELYSKALENITGKKVNERILYSFSINKAILVDKN</sequence>
<dbReference type="EC" id="3.1.-.-" evidence="13"/>
<evidence type="ECO:0000256" key="1">
    <source>
        <dbReference type="ARBA" id="ARBA00022722"/>
    </source>
</evidence>
<feature type="binding site" evidence="14">
    <location>
        <begin position="25"/>
        <end position="32"/>
    </location>
    <ligand>
        <name>ATP</name>
        <dbReference type="ChEBI" id="CHEBI:30616"/>
    </ligand>
</feature>
<dbReference type="InterPro" id="IPR000212">
    <property type="entry name" value="DNA_helicase_UvrD/REP"/>
</dbReference>
<dbReference type="GO" id="GO:0005524">
    <property type="term" value="F:ATP binding"/>
    <property type="evidence" value="ECO:0007669"/>
    <property type="project" value="UniProtKB-UniRule"/>
</dbReference>
<comment type="caution">
    <text evidence="18">The sequence shown here is derived from an EMBL/GenBank/DDBJ whole genome shotgun (WGS) entry which is preliminary data.</text>
</comment>
<dbReference type="RefSeq" id="WP_281817373.1">
    <property type="nucleotide sequence ID" value="NZ_BRLB01000012.1"/>
</dbReference>
<dbReference type="InterPro" id="IPR011335">
    <property type="entry name" value="Restrct_endonuc-II-like"/>
</dbReference>
<keyword evidence="1 13" id="KW-0540">Nuclease</keyword>
<evidence type="ECO:0000259" key="17">
    <source>
        <dbReference type="PROSITE" id="PS51217"/>
    </source>
</evidence>
<dbReference type="AlphaFoldDB" id="A0A9W5YGP0"/>
<dbReference type="GO" id="GO:0008408">
    <property type="term" value="F:3'-5' exonuclease activity"/>
    <property type="evidence" value="ECO:0007669"/>
    <property type="project" value="UniProtKB-UniRule"/>
</dbReference>
<evidence type="ECO:0000256" key="15">
    <source>
        <dbReference type="SAM" id="Coils"/>
    </source>
</evidence>
<dbReference type="Proteomes" id="UP001144256">
    <property type="component" value="Unassembled WGS sequence"/>
</dbReference>
<proteinExistence type="inferred from homology"/>
<dbReference type="EC" id="5.6.2.4" evidence="13"/>
<dbReference type="PANTHER" id="PTHR11070">
    <property type="entry name" value="UVRD / RECB / PCRA DNA HELICASE FAMILY MEMBER"/>
    <property type="match status" value="1"/>
</dbReference>
<dbReference type="EMBL" id="BRLB01000012">
    <property type="protein sequence ID" value="GKX30853.1"/>
    <property type="molecule type" value="Genomic_DNA"/>
</dbReference>
<keyword evidence="7 13" id="KW-0067">ATP-binding</keyword>
<keyword evidence="15" id="KW-0175">Coiled coil</keyword>
<dbReference type="InterPro" id="IPR011604">
    <property type="entry name" value="PDDEXK-like_dom_sf"/>
</dbReference>
<feature type="domain" description="UvrD-like helicase C-terminal" evidence="17">
    <location>
        <begin position="504"/>
        <end position="796"/>
    </location>
</feature>
<evidence type="ECO:0000256" key="2">
    <source>
        <dbReference type="ARBA" id="ARBA00022741"/>
    </source>
</evidence>
<evidence type="ECO:0000256" key="10">
    <source>
        <dbReference type="ARBA" id="ARBA00023235"/>
    </source>
</evidence>
<protein>
    <recommendedName>
        <fullName evidence="13">ATP-dependent helicase/nuclease subunit A</fullName>
        <ecNumber evidence="13">3.1.-.-</ecNumber>
        <ecNumber evidence="13">5.6.2.4</ecNumber>
    </recommendedName>
    <alternativeName>
        <fullName evidence="13">ATP-dependent helicase/nuclease AddA</fullName>
    </alternativeName>
    <alternativeName>
        <fullName evidence="13">DNA 3'-5' helicase AddA</fullName>
    </alternativeName>
</protein>
<comment type="cofactor">
    <cofactor evidence="13">
        <name>Mg(2+)</name>
        <dbReference type="ChEBI" id="CHEBI:18420"/>
    </cofactor>
</comment>
<dbReference type="NCBIfam" id="TIGR02785">
    <property type="entry name" value="addA_Gpos"/>
    <property type="match status" value="1"/>
</dbReference>
<keyword evidence="6 13" id="KW-0269">Exonuclease</keyword>
<dbReference type="PANTHER" id="PTHR11070:SF48">
    <property type="entry name" value="ATP-DEPENDENT HELICASE_NUCLEASE SUBUNIT A"/>
    <property type="match status" value="1"/>
</dbReference>
<dbReference type="SUPFAM" id="SSF52540">
    <property type="entry name" value="P-loop containing nucleoside triphosphate hydrolases"/>
    <property type="match status" value="1"/>
</dbReference>
<dbReference type="FunFam" id="3.40.50.300:FF:001236">
    <property type="entry name" value="ATP-dependent helicase/nuclease subunit A"/>
    <property type="match status" value="1"/>
</dbReference>
<dbReference type="Pfam" id="PF12705">
    <property type="entry name" value="PDDEXK_1"/>
    <property type="match status" value="1"/>
</dbReference>
<keyword evidence="2 13" id="KW-0547">Nucleotide-binding</keyword>
<feature type="coiled-coil region" evidence="15">
    <location>
        <begin position="1183"/>
        <end position="1210"/>
    </location>
</feature>
<dbReference type="HAMAP" id="MF_01451">
    <property type="entry name" value="AddA"/>
    <property type="match status" value="1"/>
</dbReference>
<dbReference type="SUPFAM" id="SSF52980">
    <property type="entry name" value="Restriction endonuclease-like"/>
    <property type="match status" value="1"/>
</dbReference>
<accession>A0A9W5YGP0</accession>
<evidence type="ECO:0000256" key="12">
    <source>
        <dbReference type="ARBA" id="ARBA00048988"/>
    </source>
</evidence>
<dbReference type="InterPro" id="IPR038726">
    <property type="entry name" value="PDDEXK_AddAB-type"/>
</dbReference>
<dbReference type="GO" id="GO:0005829">
    <property type="term" value="C:cytosol"/>
    <property type="evidence" value="ECO:0007669"/>
    <property type="project" value="TreeGrafter"/>
</dbReference>
<dbReference type="GO" id="GO:0003690">
    <property type="term" value="F:double-stranded DNA binding"/>
    <property type="evidence" value="ECO:0007669"/>
    <property type="project" value="UniProtKB-UniRule"/>
</dbReference>
<evidence type="ECO:0000256" key="6">
    <source>
        <dbReference type="ARBA" id="ARBA00022839"/>
    </source>
</evidence>
<evidence type="ECO:0000256" key="14">
    <source>
        <dbReference type="PROSITE-ProRule" id="PRU00560"/>
    </source>
</evidence>
<evidence type="ECO:0000256" key="5">
    <source>
        <dbReference type="ARBA" id="ARBA00022806"/>
    </source>
</evidence>
<dbReference type="InterPro" id="IPR014017">
    <property type="entry name" value="DNA_helicase_UvrD-like_C"/>
</dbReference>
<dbReference type="InterPro" id="IPR014016">
    <property type="entry name" value="UvrD-like_ATP-bd"/>
</dbReference>
<keyword evidence="5 13" id="KW-0347">Helicase</keyword>
<dbReference type="GO" id="GO:0033202">
    <property type="term" value="C:DNA helicase complex"/>
    <property type="evidence" value="ECO:0007669"/>
    <property type="project" value="TreeGrafter"/>
</dbReference>
<comment type="catalytic activity">
    <reaction evidence="11 13">
        <text>Couples ATP hydrolysis with the unwinding of duplex DNA by translocating in the 3'-5' direction.</text>
        <dbReference type="EC" id="5.6.2.4"/>
    </reaction>
</comment>